<evidence type="ECO:0000313" key="12">
    <source>
        <dbReference type="Proteomes" id="UP000196368"/>
    </source>
</evidence>
<dbReference type="Gene3D" id="3.40.50.300">
    <property type="entry name" value="P-loop containing nucleotide triphosphate hydrolases"/>
    <property type="match status" value="1"/>
</dbReference>
<dbReference type="SMART" id="SM00382">
    <property type="entry name" value="AAA"/>
    <property type="match status" value="1"/>
</dbReference>
<dbReference type="OrthoDB" id="9770415at2"/>
<keyword evidence="4" id="KW-0547">Nucleotide-binding</keyword>
<reference evidence="12" key="1">
    <citation type="submission" date="2017-04" db="EMBL/GenBank/DDBJ databases">
        <title>Function of individual gut microbiota members based on whole genome sequencing of pure cultures obtained from chicken caecum.</title>
        <authorList>
            <person name="Medvecky M."/>
            <person name="Cejkova D."/>
            <person name="Polansky O."/>
            <person name="Karasova D."/>
            <person name="Kubasova T."/>
            <person name="Cizek A."/>
            <person name="Rychlik I."/>
        </authorList>
    </citation>
    <scope>NUCLEOTIDE SEQUENCE [LARGE SCALE GENOMIC DNA]</scope>
    <source>
        <strain evidence="12">An273</strain>
    </source>
</reference>
<keyword evidence="3 8" id="KW-0812">Transmembrane</keyword>
<dbReference type="AlphaFoldDB" id="A0A1Y4DDF7"/>
<dbReference type="PROSITE" id="PS50929">
    <property type="entry name" value="ABC_TM1F"/>
    <property type="match status" value="1"/>
</dbReference>
<evidence type="ECO:0000256" key="6">
    <source>
        <dbReference type="ARBA" id="ARBA00022989"/>
    </source>
</evidence>
<evidence type="ECO:0000259" key="10">
    <source>
        <dbReference type="PROSITE" id="PS50929"/>
    </source>
</evidence>
<dbReference type="GO" id="GO:0016887">
    <property type="term" value="F:ATP hydrolysis activity"/>
    <property type="evidence" value="ECO:0007669"/>
    <property type="project" value="InterPro"/>
</dbReference>
<evidence type="ECO:0000313" key="11">
    <source>
        <dbReference type="EMBL" id="OUO56682.1"/>
    </source>
</evidence>
<protein>
    <submittedName>
        <fullName evidence="11">ABC transporter</fullName>
    </submittedName>
</protein>
<dbReference type="GO" id="GO:0005524">
    <property type="term" value="F:ATP binding"/>
    <property type="evidence" value="ECO:0007669"/>
    <property type="project" value="UniProtKB-KW"/>
</dbReference>
<dbReference type="InterPro" id="IPR017871">
    <property type="entry name" value="ABC_transporter-like_CS"/>
</dbReference>
<evidence type="ECO:0000256" key="4">
    <source>
        <dbReference type="ARBA" id="ARBA00022741"/>
    </source>
</evidence>
<organism evidence="11 12">
    <name type="scientific">Candidatus Avelusimicrobium gallicola</name>
    <dbReference type="NCBI Taxonomy" id="2562704"/>
    <lineage>
        <taxon>Bacteria</taxon>
        <taxon>Pseudomonadati</taxon>
        <taxon>Elusimicrobiota</taxon>
        <taxon>Elusimicrobia</taxon>
        <taxon>Elusimicrobiales</taxon>
        <taxon>Elusimicrobiaceae</taxon>
        <taxon>Candidatus Avelusimicrobium</taxon>
    </lineage>
</organism>
<dbReference type="EMBL" id="NFJD01000003">
    <property type="protein sequence ID" value="OUO56682.1"/>
    <property type="molecule type" value="Genomic_DNA"/>
</dbReference>
<evidence type="ECO:0000256" key="7">
    <source>
        <dbReference type="ARBA" id="ARBA00023136"/>
    </source>
</evidence>
<keyword evidence="2" id="KW-0813">Transport</keyword>
<dbReference type="CDD" id="cd18552">
    <property type="entry name" value="ABC_6TM_MsbA_like"/>
    <property type="match status" value="1"/>
</dbReference>
<dbReference type="FunFam" id="3.40.50.300:FF:000287">
    <property type="entry name" value="Multidrug ABC transporter ATP-binding protein"/>
    <property type="match status" value="1"/>
</dbReference>
<dbReference type="Proteomes" id="UP000196368">
    <property type="component" value="Unassembled WGS sequence"/>
</dbReference>
<feature type="transmembrane region" description="Helical" evidence="8">
    <location>
        <begin position="131"/>
        <end position="147"/>
    </location>
</feature>
<dbReference type="InterPro" id="IPR003439">
    <property type="entry name" value="ABC_transporter-like_ATP-bd"/>
</dbReference>
<keyword evidence="6 8" id="KW-1133">Transmembrane helix</keyword>
<evidence type="ECO:0000259" key="9">
    <source>
        <dbReference type="PROSITE" id="PS50893"/>
    </source>
</evidence>
<sequence>MWPFVKPYWFRALLGLALALPVGALDATVAMFMKYYTDDVLVAKDAAFAAFIPLLIIVFVLVQSVLTYVVKYLNSWVGNKITLDVRKKLFRKLLSMHSGYFDTTDSGYIMMRYNGDADTACNGLINNLRMIVTRVFSTITLIFVLFYNSWQLTLIAVGAFSAAGALIFIVRRKLEELVRNTVVINSIAMRAYNEMFNGNRTVAAYNLQDDQEKRFDRLMDDVFSLNMGMVKHTGWLSPVMHFIVSLGLALVFWQSSSMIVNGTITSGNFTSFVAALLMLYTPVKTMGDNYVDIKKAFLAIDRIFEIFALKTEISDKPGAVTLTGLRQDIRFNHVSFAYKPGTYVLKDINLTVPVGKTIALVGNSGGGKSTIVNLIPRFYSVSKGSITIDGVNIEDFTLKSLRDHIAVVFQDNFLFTGTIRDNILIGRPGATEKDLQEAVKNAHLDDFLRTLKNGLDTELGERGLTLSGGQRQRVAIARAFIRQAPIVILDEATSALDNKSEAIVQKALDNLMKNRTVFVIAHRLSTVINADKIVVLNEGQIVEEGTHEELLAIPNGAYASLYNAQFKKKAK</sequence>
<dbReference type="PROSITE" id="PS50893">
    <property type="entry name" value="ABC_TRANSPORTER_2"/>
    <property type="match status" value="1"/>
</dbReference>
<dbReference type="Pfam" id="PF00664">
    <property type="entry name" value="ABC_membrane"/>
    <property type="match status" value="1"/>
</dbReference>
<feature type="domain" description="ABC transmembrane type-1" evidence="10">
    <location>
        <begin position="13"/>
        <end position="295"/>
    </location>
</feature>
<dbReference type="InterPro" id="IPR003593">
    <property type="entry name" value="AAA+_ATPase"/>
</dbReference>
<feature type="transmembrane region" description="Helical" evidence="8">
    <location>
        <begin position="259"/>
        <end position="280"/>
    </location>
</feature>
<gene>
    <name evidence="11" type="ORF">B5F75_05005</name>
</gene>
<dbReference type="InterPro" id="IPR036640">
    <property type="entry name" value="ABC1_TM_sf"/>
</dbReference>
<dbReference type="SUPFAM" id="SSF52540">
    <property type="entry name" value="P-loop containing nucleoside triphosphate hydrolases"/>
    <property type="match status" value="1"/>
</dbReference>
<dbReference type="InterPro" id="IPR039421">
    <property type="entry name" value="Type_1_exporter"/>
</dbReference>
<dbReference type="Gene3D" id="1.20.1560.10">
    <property type="entry name" value="ABC transporter type 1, transmembrane domain"/>
    <property type="match status" value="1"/>
</dbReference>
<dbReference type="GO" id="GO:0015421">
    <property type="term" value="F:ABC-type oligopeptide transporter activity"/>
    <property type="evidence" value="ECO:0007669"/>
    <property type="project" value="TreeGrafter"/>
</dbReference>
<name>A0A1Y4DDF7_9BACT</name>
<dbReference type="PROSITE" id="PS00211">
    <property type="entry name" value="ABC_TRANSPORTER_1"/>
    <property type="match status" value="1"/>
</dbReference>
<dbReference type="InterPro" id="IPR011527">
    <property type="entry name" value="ABC1_TM_dom"/>
</dbReference>
<feature type="transmembrane region" description="Helical" evidence="8">
    <location>
        <begin position="153"/>
        <end position="170"/>
    </location>
</feature>
<evidence type="ECO:0000256" key="1">
    <source>
        <dbReference type="ARBA" id="ARBA00004651"/>
    </source>
</evidence>
<comment type="subcellular location">
    <subcellularLocation>
        <location evidence="1">Cell membrane</location>
        <topology evidence="1">Multi-pass membrane protein</topology>
    </subcellularLocation>
</comment>
<keyword evidence="7 8" id="KW-0472">Membrane</keyword>
<keyword evidence="5" id="KW-0067">ATP-binding</keyword>
<feature type="transmembrane region" description="Helical" evidence="8">
    <location>
        <begin position="48"/>
        <end position="70"/>
    </location>
</feature>
<dbReference type="PANTHER" id="PTHR43394">
    <property type="entry name" value="ATP-DEPENDENT PERMEASE MDL1, MITOCHONDRIAL"/>
    <property type="match status" value="1"/>
</dbReference>
<dbReference type="PANTHER" id="PTHR43394:SF1">
    <property type="entry name" value="ATP-BINDING CASSETTE SUB-FAMILY B MEMBER 10, MITOCHONDRIAL"/>
    <property type="match status" value="1"/>
</dbReference>
<proteinExistence type="predicted"/>
<evidence type="ECO:0000256" key="3">
    <source>
        <dbReference type="ARBA" id="ARBA00022692"/>
    </source>
</evidence>
<dbReference type="GO" id="GO:0005886">
    <property type="term" value="C:plasma membrane"/>
    <property type="evidence" value="ECO:0007669"/>
    <property type="project" value="UniProtKB-SubCell"/>
</dbReference>
<keyword evidence="12" id="KW-1185">Reference proteome</keyword>
<evidence type="ECO:0000256" key="2">
    <source>
        <dbReference type="ARBA" id="ARBA00022448"/>
    </source>
</evidence>
<feature type="transmembrane region" description="Helical" evidence="8">
    <location>
        <begin position="235"/>
        <end position="253"/>
    </location>
</feature>
<evidence type="ECO:0000256" key="5">
    <source>
        <dbReference type="ARBA" id="ARBA00022840"/>
    </source>
</evidence>
<dbReference type="SUPFAM" id="SSF90123">
    <property type="entry name" value="ABC transporter transmembrane region"/>
    <property type="match status" value="1"/>
</dbReference>
<comment type="caution">
    <text evidence="11">The sequence shown here is derived from an EMBL/GenBank/DDBJ whole genome shotgun (WGS) entry which is preliminary data.</text>
</comment>
<dbReference type="InterPro" id="IPR027417">
    <property type="entry name" value="P-loop_NTPase"/>
</dbReference>
<dbReference type="Pfam" id="PF00005">
    <property type="entry name" value="ABC_tran"/>
    <property type="match status" value="1"/>
</dbReference>
<evidence type="ECO:0000256" key="8">
    <source>
        <dbReference type="SAM" id="Phobius"/>
    </source>
</evidence>
<accession>A0A1Y4DDF7</accession>
<feature type="domain" description="ABC transporter" evidence="9">
    <location>
        <begin position="329"/>
        <end position="563"/>
    </location>
</feature>